<name>A0A0W0CMS5_CANGB</name>
<dbReference type="GO" id="GO:0017183">
    <property type="term" value="P:protein histidyl modification to diphthamide"/>
    <property type="evidence" value="ECO:0007669"/>
    <property type="project" value="UniProtKB-UniPathway"/>
</dbReference>
<dbReference type="Gene3D" id="1.10.287.110">
    <property type="entry name" value="DnaJ domain"/>
    <property type="match status" value="1"/>
</dbReference>
<keyword evidence="5" id="KW-0862">Zinc</keyword>
<protein>
    <recommendedName>
        <fullName evidence="3">Diphthamide biosynthesis protein 4</fullName>
    </recommendedName>
</protein>
<evidence type="ECO:0000256" key="1">
    <source>
        <dbReference type="ARBA" id="ARBA00003474"/>
    </source>
</evidence>
<dbReference type="Pfam" id="PF00226">
    <property type="entry name" value="DnaJ"/>
    <property type="match status" value="1"/>
</dbReference>
<dbReference type="GO" id="GO:0008198">
    <property type="term" value="F:ferrous iron binding"/>
    <property type="evidence" value="ECO:0007669"/>
    <property type="project" value="EnsemblFungi"/>
</dbReference>
<keyword evidence="4" id="KW-0479">Metal-binding</keyword>
<dbReference type="CDD" id="cd06257">
    <property type="entry name" value="DnaJ"/>
    <property type="match status" value="1"/>
</dbReference>
<dbReference type="OMA" id="IIGCRGC"/>
<dbReference type="Gene3D" id="3.10.660.10">
    <property type="entry name" value="DPH Zinc finger"/>
    <property type="match status" value="1"/>
</dbReference>
<dbReference type="PANTHER" id="PTHR45255">
    <property type="entry name" value="DNAJ HOMOLOG SUBFAMILY C MEMBER 24"/>
    <property type="match status" value="1"/>
</dbReference>
<evidence type="ECO:0000256" key="5">
    <source>
        <dbReference type="ARBA" id="ARBA00022833"/>
    </source>
</evidence>
<dbReference type="VEuPathDB" id="FungiDB:GVI51_C04323"/>
<accession>A0A0W0CMS5</accession>
<dbReference type="SUPFAM" id="SSF46565">
    <property type="entry name" value="Chaperone J-domain"/>
    <property type="match status" value="1"/>
</dbReference>
<dbReference type="Pfam" id="PF05207">
    <property type="entry name" value="Zn_ribbon_CSL"/>
    <property type="match status" value="1"/>
</dbReference>
<reference evidence="7 8" key="1">
    <citation type="submission" date="2015-10" db="EMBL/GenBank/DDBJ databases">
        <title>Draft genomes sequences of Candida glabrata isolates 1A, 1B, 2A, 2B, 3A and 3B.</title>
        <authorList>
            <person name="Haavelsrud O.E."/>
            <person name="Gaustad P."/>
        </authorList>
    </citation>
    <scope>NUCLEOTIDE SEQUENCE [LARGE SCALE GENOMIC DNA]</scope>
    <source>
        <strain evidence="7">910700640</strain>
    </source>
</reference>
<dbReference type="VEuPathDB" id="FungiDB:GW608_C04345"/>
<dbReference type="PROSITE" id="PS51074">
    <property type="entry name" value="DPH_MB"/>
    <property type="match status" value="1"/>
</dbReference>
<dbReference type="AlphaFoldDB" id="A0A0W0CMS5"/>
<proteinExistence type="inferred from homology"/>
<dbReference type="PhylomeDB" id="A0A0W0CMS5"/>
<comment type="function">
    <text evidence="1">Required for the first step of diphthamide biosynthesis, the transfer of 3-amino-3-carboxypropyl from S-adenosyl-L-methionine to a histidine residue. Diphthamide is a post-translational modification of histidine which occurs in elongation factor 2.</text>
</comment>
<dbReference type="VEuPathDB" id="FungiDB:GWK60_C04081"/>
<dbReference type="GO" id="GO:0001671">
    <property type="term" value="F:ATPase activator activity"/>
    <property type="evidence" value="ECO:0007669"/>
    <property type="project" value="TreeGrafter"/>
</dbReference>
<keyword evidence="6" id="KW-0408">Iron</keyword>
<dbReference type="UniPathway" id="UPA00559"/>
<dbReference type="PROSITE" id="PS50076">
    <property type="entry name" value="DNAJ_2"/>
    <property type="match status" value="1"/>
</dbReference>
<gene>
    <name evidence="7" type="ORF">AO440_000463</name>
</gene>
<comment type="similarity">
    <text evidence="2">Belongs to the DPH4 family.</text>
</comment>
<dbReference type="EMBL" id="LLZZ01000144">
    <property type="protein sequence ID" value="KTA99525.1"/>
    <property type="molecule type" value="Genomic_DNA"/>
</dbReference>
<dbReference type="SUPFAM" id="SSF144217">
    <property type="entry name" value="CSL zinc finger"/>
    <property type="match status" value="1"/>
</dbReference>
<dbReference type="VEuPathDB" id="FungiDB:B1J91_C04565g"/>
<dbReference type="InterPro" id="IPR036869">
    <property type="entry name" value="J_dom_sf"/>
</dbReference>
<sequence length="175" mass="19869">MTVKSKSRISHYEVLGVPVDASTDEIKLTYRKMLLTLHPDKSKTVPIDSTIKIRSGVSINQIQEAYRVLSNDQLRAAYNRALNDSNKLAGFNNFGDGLDEFNLDEFEFNEEKLEYVMTCPRCQSGGGFVLSEDMLEECIEDGLTESEEQGYQVLTQCTACSLWLKVNFFINDEEE</sequence>
<dbReference type="InterPro" id="IPR001623">
    <property type="entry name" value="DnaJ_domain"/>
</dbReference>
<organism evidence="7 8">
    <name type="scientific">Candida glabrata</name>
    <name type="common">Yeast</name>
    <name type="synonym">Torulopsis glabrata</name>
    <dbReference type="NCBI Taxonomy" id="5478"/>
    <lineage>
        <taxon>Eukaryota</taxon>
        <taxon>Fungi</taxon>
        <taxon>Dikarya</taxon>
        <taxon>Ascomycota</taxon>
        <taxon>Saccharomycotina</taxon>
        <taxon>Saccharomycetes</taxon>
        <taxon>Saccharomycetales</taxon>
        <taxon>Saccharomycetaceae</taxon>
        <taxon>Nakaseomyces</taxon>
    </lineage>
</organism>
<evidence type="ECO:0000256" key="6">
    <source>
        <dbReference type="ARBA" id="ARBA00023004"/>
    </source>
</evidence>
<evidence type="ECO:0000313" key="8">
    <source>
        <dbReference type="Proteomes" id="UP000054886"/>
    </source>
</evidence>
<dbReference type="VEuPathDB" id="FungiDB:CAGL0C04565g"/>
<evidence type="ECO:0000256" key="2">
    <source>
        <dbReference type="ARBA" id="ARBA00006169"/>
    </source>
</evidence>
<dbReference type="InterPro" id="IPR007872">
    <property type="entry name" value="DPH_MB_dom"/>
</dbReference>
<evidence type="ECO:0000256" key="4">
    <source>
        <dbReference type="ARBA" id="ARBA00022723"/>
    </source>
</evidence>
<evidence type="ECO:0000313" key="7">
    <source>
        <dbReference type="EMBL" id="KTA99525.1"/>
    </source>
</evidence>
<comment type="caution">
    <text evidence="7">The sequence shown here is derived from an EMBL/GenBank/DDBJ whole genome shotgun (WGS) entry which is preliminary data.</text>
</comment>
<evidence type="ECO:0000256" key="3">
    <source>
        <dbReference type="ARBA" id="ARBA00021797"/>
    </source>
</evidence>
<dbReference type="PRINTS" id="PR00625">
    <property type="entry name" value="JDOMAIN"/>
</dbReference>
<dbReference type="SMART" id="SM00271">
    <property type="entry name" value="DnaJ"/>
    <property type="match status" value="1"/>
</dbReference>
<dbReference type="InterPro" id="IPR036671">
    <property type="entry name" value="DPH_MB_sf"/>
</dbReference>
<dbReference type="OrthoDB" id="445556at2759"/>
<dbReference type="Proteomes" id="UP000054886">
    <property type="component" value="Unassembled WGS sequence"/>
</dbReference>
<dbReference type="PANTHER" id="PTHR45255:SF1">
    <property type="entry name" value="DNAJ HOMOLOG SUBFAMILY C MEMBER 24"/>
    <property type="match status" value="1"/>
</dbReference>